<dbReference type="GO" id="GO:0032301">
    <property type="term" value="C:MutSalpha complex"/>
    <property type="evidence" value="ECO:0007669"/>
    <property type="project" value="TreeGrafter"/>
</dbReference>
<dbReference type="InterPro" id="IPR000432">
    <property type="entry name" value="DNA_mismatch_repair_MutS_C"/>
</dbReference>
<dbReference type="InterPro" id="IPR016151">
    <property type="entry name" value="DNA_mismatch_repair_MutS_N"/>
</dbReference>
<evidence type="ECO:0000256" key="5">
    <source>
        <dbReference type="ARBA" id="ARBA00023125"/>
    </source>
</evidence>
<keyword evidence="4" id="KW-0067">ATP-binding</keyword>
<dbReference type="Gene3D" id="1.10.10.60">
    <property type="entry name" value="Homeodomain-like"/>
    <property type="match status" value="1"/>
</dbReference>
<dbReference type="Gene3D" id="3.40.1170.10">
    <property type="entry name" value="DNA repair protein MutS, domain I"/>
    <property type="match status" value="1"/>
</dbReference>
<dbReference type="PANTHER" id="PTHR11361:SF148">
    <property type="entry name" value="DNA MISMATCH REPAIR PROTEIN MSH6"/>
    <property type="match status" value="1"/>
</dbReference>
<keyword evidence="3" id="KW-0227">DNA damage</keyword>
<dbReference type="InterPro" id="IPR036187">
    <property type="entry name" value="DNA_mismatch_repair_MutS_sf"/>
</dbReference>
<dbReference type="GO" id="GO:0006298">
    <property type="term" value="P:mismatch repair"/>
    <property type="evidence" value="ECO:0007669"/>
    <property type="project" value="InterPro"/>
</dbReference>
<dbReference type="InterPro" id="IPR036678">
    <property type="entry name" value="MutS_con_dom_sf"/>
</dbReference>
<dbReference type="InterPro" id="IPR045076">
    <property type="entry name" value="MutS"/>
</dbReference>
<dbReference type="Pfam" id="PF13837">
    <property type="entry name" value="Myb_DNA-bind_4"/>
    <property type="match status" value="1"/>
</dbReference>
<dbReference type="InterPro" id="IPR007696">
    <property type="entry name" value="DNA_mismatch_repair_MutS_core"/>
</dbReference>
<dbReference type="CDD" id="cd03286">
    <property type="entry name" value="ABC_MSH6_euk"/>
    <property type="match status" value="1"/>
</dbReference>
<gene>
    <name evidence="8" type="ORF">LSALG_LOCUS32342</name>
</gene>
<dbReference type="SMART" id="SM00533">
    <property type="entry name" value="MUTSd"/>
    <property type="match status" value="1"/>
</dbReference>
<feature type="compositionally biased region" description="Acidic residues" evidence="6">
    <location>
        <begin position="1400"/>
        <end position="1414"/>
    </location>
</feature>
<dbReference type="Pfam" id="PF05188">
    <property type="entry name" value="MutS_II"/>
    <property type="match status" value="1"/>
</dbReference>
<dbReference type="InterPro" id="IPR007860">
    <property type="entry name" value="DNA_mmatch_repair_MutS_con_dom"/>
</dbReference>
<dbReference type="Gene3D" id="3.40.50.300">
    <property type="entry name" value="P-loop containing nucleotide triphosphate hydrolases"/>
    <property type="match status" value="1"/>
</dbReference>
<dbReference type="FunFam" id="3.40.50.300:FF:001335">
    <property type="entry name" value="DNA mismatch repair protein"/>
    <property type="match status" value="1"/>
</dbReference>
<accession>A0AA35ZIP5</accession>
<dbReference type="Pfam" id="PF00488">
    <property type="entry name" value="MutS_V"/>
    <property type="match status" value="1"/>
</dbReference>
<dbReference type="SMART" id="SM00534">
    <property type="entry name" value="MUTSac"/>
    <property type="match status" value="1"/>
</dbReference>
<comment type="similarity">
    <text evidence="1">Belongs to the DNA mismatch repair MutS family.</text>
</comment>
<keyword evidence="2" id="KW-0547">Nucleotide-binding</keyword>
<evidence type="ECO:0000256" key="4">
    <source>
        <dbReference type="ARBA" id="ARBA00022840"/>
    </source>
</evidence>
<evidence type="ECO:0000256" key="2">
    <source>
        <dbReference type="ARBA" id="ARBA00022741"/>
    </source>
</evidence>
<keyword evidence="9" id="KW-1185">Reference proteome</keyword>
<organism evidence="8 9">
    <name type="scientific">Lactuca saligna</name>
    <name type="common">Willowleaf lettuce</name>
    <dbReference type="NCBI Taxonomy" id="75948"/>
    <lineage>
        <taxon>Eukaryota</taxon>
        <taxon>Viridiplantae</taxon>
        <taxon>Streptophyta</taxon>
        <taxon>Embryophyta</taxon>
        <taxon>Tracheophyta</taxon>
        <taxon>Spermatophyta</taxon>
        <taxon>Magnoliopsida</taxon>
        <taxon>eudicotyledons</taxon>
        <taxon>Gunneridae</taxon>
        <taxon>Pentapetalae</taxon>
        <taxon>asterids</taxon>
        <taxon>campanulids</taxon>
        <taxon>Asterales</taxon>
        <taxon>Asteraceae</taxon>
        <taxon>Cichorioideae</taxon>
        <taxon>Cichorieae</taxon>
        <taxon>Lactucinae</taxon>
        <taxon>Lactuca</taxon>
    </lineage>
</organism>
<dbReference type="InterPro" id="IPR044822">
    <property type="entry name" value="Myb_DNA-bind_4"/>
</dbReference>
<dbReference type="Gene3D" id="1.10.1420.10">
    <property type="match status" value="1"/>
</dbReference>
<evidence type="ECO:0000313" key="8">
    <source>
        <dbReference type="EMBL" id="CAI9293318.1"/>
    </source>
</evidence>
<dbReference type="Pfam" id="PF01624">
    <property type="entry name" value="MutS_I"/>
    <property type="match status" value="1"/>
</dbReference>
<dbReference type="SUPFAM" id="SSF53150">
    <property type="entry name" value="DNA repair protein MutS, domain II"/>
    <property type="match status" value="1"/>
</dbReference>
<name>A0AA35ZIP5_LACSI</name>
<proteinExistence type="inferred from homology"/>
<dbReference type="GO" id="GO:0030983">
    <property type="term" value="F:mismatched DNA binding"/>
    <property type="evidence" value="ECO:0007669"/>
    <property type="project" value="InterPro"/>
</dbReference>
<evidence type="ECO:0000259" key="7">
    <source>
        <dbReference type="PROSITE" id="PS00486"/>
    </source>
</evidence>
<dbReference type="GO" id="GO:0005524">
    <property type="term" value="F:ATP binding"/>
    <property type="evidence" value="ECO:0007669"/>
    <property type="project" value="UniProtKB-KW"/>
</dbReference>
<dbReference type="EMBL" id="OX465083">
    <property type="protein sequence ID" value="CAI9293318.1"/>
    <property type="molecule type" value="Genomic_DNA"/>
</dbReference>
<protein>
    <recommendedName>
        <fullName evidence="7">DNA mismatch repair proteins mutS family domain-containing protein</fullName>
    </recommendedName>
</protein>
<dbReference type="PANTHER" id="PTHR11361">
    <property type="entry name" value="DNA MISMATCH REPAIR PROTEIN MUTS FAMILY MEMBER"/>
    <property type="match status" value="1"/>
</dbReference>
<evidence type="ECO:0000256" key="1">
    <source>
        <dbReference type="ARBA" id="ARBA00006271"/>
    </source>
</evidence>
<dbReference type="SUPFAM" id="SSF48334">
    <property type="entry name" value="DNA repair protein MutS, domain III"/>
    <property type="match status" value="1"/>
</dbReference>
<dbReference type="PROSITE" id="PS00486">
    <property type="entry name" value="DNA_MISMATCH_REPAIR_2"/>
    <property type="match status" value="1"/>
</dbReference>
<feature type="domain" description="DNA mismatch repair proteins mutS family" evidence="7">
    <location>
        <begin position="963"/>
        <end position="979"/>
    </location>
</feature>
<dbReference type="InterPro" id="IPR007695">
    <property type="entry name" value="DNA_mismatch_repair_MutS-lik_N"/>
</dbReference>
<dbReference type="Gene3D" id="3.30.420.110">
    <property type="entry name" value="MutS, connector domain"/>
    <property type="match status" value="1"/>
</dbReference>
<evidence type="ECO:0000256" key="6">
    <source>
        <dbReference type="SAM" id="MobiDB-lite"/>
    </source>
</evidence>
<dbReference type="GO" id="GO:0140664">
    <property type="term" value="F:ATP-dependent DNA damage sensor activity"/>
    <property type="evidence" value="ECO:0007669"/>
    <property type="project" value="InterPro"/>
</dbReference>
<dbReference type="InterPro" id="IPR027417">
    <property type="entry name" value="P-loop_NTPase"/>
</dbReference>
<dbReference type="Proteomes" id="UP001177003">
    <property type="component" value="Chromosome 7"/>
</dbReference>
<feature type="region of interest" description="Disordered" evidence="6">
    <location>
        <begin position="1394"/>
        <end position="1419"/>
    </location>
</feature>
<dbReference type="SUPFAM" id="SSF55271">
    <property type="entry name" value="DNA repair protein MutS, domain I"/>
    <property type="match status" value="1"/>
</dbReference>
<dbReference type="Pfam" id="PF05192">
    <property type="entry name" value="MutS_III"/>
    <property type="match status" value="1"/>
</dbReference>
<evidence type="ECO:0000313" key="9">
    <source>
        <dbReference type="Proteomes" id="UP001177003"/>
    </source>
</evidence>
<sequence>MQRQKSILSFLQKPKIEKPVGGGALIGDSVAVSEEKIYRGSLPASNQPIIHSSAIDFSNEIIGTDTPPEKEKRPLFSSIKHKFVKPNSVEKPRDRNLSDSSCDNIFSISNNCSYSNGREKEGSVSNFSKMKNVSDVEKTACQGDKGHPLIIESDSDITGPETPGAQPLIPRLKRVQEDGCTFGFTTGTTADFSINNSKRVKFSQDLPAKNKKDEVASEMPMNNSKRVNFSHNLLSENKKVEVASETPMNNKRSAYFSHDLSSQNKKDDVASEMASKFDWLHPSRIKDANGRRPNNPLYDKRTLYIPPDVLRTMSASQKQYWGVKSQYMDVLIFFKVGKFYELYELDAEIGHKELDWKMTMSGVGKCRQVGITEHAIDDAVEKLLARGYKVGRVEQLETSEQAKSRGSTAVIQRKLVNVLTPSTLVNGNIGPQAVHLLAIKEGIRNLDDGSTAYGFAFVDCAALQFWVGSVSDDASCAALGALLMQVSPAEILFESQGLSKEAQKALNKYSLTGSVASQMTPSVPATDFVDSYEVRNYIQLKGYFKGSSNPWDLALNQVAHQDIALCALGGLSNHLSRLKLDDALKNGSILPYEVYRGCLRMDGQTMANLEIFSNNADGGTSGTLFKYLDNCLTFSGKRLLRKWLCHPLKDIEEINHRLNVVEQLMGHPDIMSLISQYLRKLPDLERFFGQVKSTFHSSALLLLPLIGSKILKQRVKVFGSLVKGLRVGLDLLKVLQKEDHVLSLLLKIFSLPMLSGNDGIDKFLTQFEAAIDSDFPNYQAHEIKDSDAEILSILIELFMEKSNEWFQVILALNSIDVLRSFAATSNFSRLAMCRPVIVPRSNSSGPTLDMKGLWHPYALGETGGTPVPNDLSLGDNQFGYNPRTLLLTGPNMGGKSTLLRATCLAVILAQLGCYVPCETCVISAADVIFTRLGATDRIMTGESTFLIECTETASVLQNASQDSLVILDELGRGTSTFDGYAIAYAVFRHLVEKVNCRLLFATHYHPLTKEFASHPHVTLQHMACAFENMTSLSNTSNKKLVFLYRLTTGACPESYGMQVALMAGIPKKVVEAACEAGEVMKKKIGVSFRSSERRSEFSTLHEEWLRSVLTVSKAEAHCLGDGEEDDVFDTLFCLWHELKSSNQKLKVHLSGSKIFSFPLSRSIKVRKWITIHRFAQDVLFVTTTITMRYGYQEDDEEEEEDDDEYQHGYYRVSGGGIDTGESSRRHQKKRRLDNLVSNYEFAPRTNAIPSKEAYGGVPDRSGDEWSENATFVLLEVWGDRYLQLGRKSLRGDDWVEVAEKVSEMCKTEINETQCRNRLETLKKKYKKEKAKMEDMGMGGRGSEGYHGKWGFFKRMDMLLSPKKQHNGLPCGVDSGEYVFMNTKVYLNQSNALDEMRDSPGESESDEDDSDDGKDDDGFRLLAESVQNFGEIYEKIEVDNQWQMDR</sequence>
<dbReference type="SUPFAM" id="SSF52540">
    <property type="entry name" value="P-loop containing nucleoside triphosphate hydrolases"/>
    <property type="match status" value="1"/>
</dbReference>
<evidence type="ECO:0000256" key="3">
    <source>
        <dbReference type="ARBA" id="ARBA00022763"/>
    </source>
</evidence>
<reference evidence="8" key="1">
    <citation type="submission" date="2023-04" db="EMBL/GenBank/DDBJ databases">
        <authorList>
            <person name="Vijverberg K."/>
            <person name="Xiong W."/>
            <person name="Schranz E."/>
        </authorList>
    </citation>
    <scope>NUCLEOTIDE SEQUENCE</scope>
</reference>
<keyword evidence="5" id="KW-0238">DNA-binding</keyword>